<evidence type="ECO:0000313" key="14">
    <source>
        <dbReference type="EMBL" id="KAK8964742.1"/>
    </source>
</evidence>
<keyword evidence="8" id="KW-0833">Ubl conjugation pathway</keyword>
<dbReference type="Pfam" id="PF21362">
    <property type="entry name" value="Sina_RING"/>
    <property type="match status" value="1"/>
</dbReference>
<evidence type="ECO:0000256" key="7">
    <source>
        <dbReference type="ARBA" id="ARBA00022771"/>
    </source>
</evidence>
<dbReference type="PROSITE" id="PS51081">
    <property type="entry name" value="ZF_SIAH"/>
    <property type="match status" value="1"/>
</dbReference>
<keyword evidence="9" id="KW-0862">Zinc</keyword>
<evidence type="ECO:0000256" key="9">
    <source>
        <dbReference type="ARBA" id="ARBA00022833"/>
    </source>
</evidence>
<keyword evidence="5" id="KW-0808">Transferase</keyword>
<evidence type="ECO:0000256" key="10">
    <source>
        <dbReference type="ARBA" id="ARBA00024004"/>
    </source>
</evidence>
<dbReference type="Pfam" id="PF21361">
    <property type="entry name" value="Sina_ZnF"/>
    <property type="match status" value="1"/>
</dbReference>
<comment type="catalytic activity">
    <reaction evidence="1">
        <text>S-ubiquitinyl-[E2 ubiquitin-conjugating enzyme]-L-cysteine + [acceptor protein]-L-lysine = [E2 ubiquitin-conjugating enzyme]-L-cysteine + N(6)-ubiquitinyl-[acceptor protein]-L-lysine.</text>
        <dbReference type="EC" id="2.3.2.27"/>
    </reaction>
</comment>
<dbReference type="InterPro" id="IPR049548">
    <property type="entry name" value="Sina-like_RING"/>
</dbReference>
<evidence type="ECO:0000256" key="5">
    <source>
        <dbReference type="ARBA" id="ARBA00022679"/>
    </source>
</evidence>
<comment type="pathway">
    <text evidence="2">Protein modification; protein ubiquitination.</text>
</comment>
<evidence type="ECO:0000259" key="12">
    <source>
        <dbReference type="PROSITE" id="PS50089"/>
    </source>
</evidence>
<keyword evidence="15" id="KW-1185">Reference proteome</keyword>
<comment type="function">
    <text evidence="10">E3 ubiquitin-protein ligase that mediates ubiquitination and subsequent proteasomal degradation of target proteins. E3 ubiquitin ligases accept ubiquitin from an E2 ubiquitin-conjugating enzyme in the form of a thioester and then directly transfers the ubiquitin to targeted substrates. It probably triggers the ubiquitin-mediated degradation of different substrates.</text>
</comment>
<dbReference type="PANTHER" id="PTHR46632">
    <property type="entry name" value="E3 UBIQUITIN-PROTEIN LIGASE SINA-LIKE 4"/>
    <property type="match status" value="1"/>
</dbReference>
<accession>A0ABR2MKQ2</accession>
<dbReference type="Proteomes" id="UP001412067">
    <property type="component" value="Unassembled WGS sequence"/>
</dbReference>
<dbReference type="InterPro" id="IPR001841">
    <property type="entry name" value="Znf_RING"/>
</dbReference>
<protein>
    <recommendedName>
        <fullName evidence="4">RING-type E3 ubiquitin transferase</fullName>
        <ecNumber evidence="4">2.3.2.27</ecNumber>
    </recommendedName>
</protein>
<dbReference type="InterPro" id="IPR013010">
    <property type="entry name" value="Znf_SIAH"/>
</dbReference>
<evidence type="ECO:0000256" key="6">
    <source>
        <dbReference type="ARBA" id="ARBA00022723"/>
    </source>
</evidence>
<evidence type="ECO:0000259" key="13">
    <source>
        <dbReference type="PROSITE" id="PS51081"/>
    </source>
</evidence>
<dbReference type="EC" id="2.3.2.27" evidence="4"/>
<dbReference type="PROSITE" id="PS50089">
    <property type="entry name" value="ZF_RING_2"/>
    <property type="match status" value="1"/>
</dbReference>
<dbReference type="InterPro" id="IPR013083">
    <property type="entry name" value="Znf_RING/FYVE/PHD"/>
</dbReference>
<dbReference type="Gene3D" id="3.30.40.10">
    <property type="entry name" value="Zinc/RING finger domain, C3HC4 (zinc finger)"/>
    <property type="match status" value="1"/>
</dbReference>
<proteinExistence type="inferred from homology"/>
<gene>
    <name evidence="14" type="ORF">KSP40_PGU000811</name>
</gene>
<evidence type="ECO:0000256" key="2">
    <source>
        <dbReference type="ARBA" id="ARBA00004906"/>
    </source>
</evidence>
<dbReference type="SUPFAM" id="SSF49599">
    <property type="entry name" value="TRAF domain-like"/>
    <property type="match status" value="1"/>
</dbReference>
<feature type="domain" description="SIAH-type" evidence="13">
    <location>
        <begin position="89"/>
        <end position="147"/>
    </location>
</feature>
<dbReference type="EMBL" id="JBBWWR010000006">
    <property type="protein sequence ID" value="KAK8964742.1"/>
    <property type="molecule type" value="Genomic_DNA"/>
</dbReference>
<evidence type="ECO:0000256" key="1">
    <source>
        <dbReference type="ARBA" id="ARBA00000900"/>
    </source>
</evidence>
<evidence type="ECO:0000313" key="15">
    <source>
        <dbReference type="Proteomes" id="UP001412067"/>
    </source>
</evidence>
<dbReference type="PANTHER" id="PTHR46632:SF16">
    <property type="entry name" value="E3 UBIQUITIN-PROTEIN LIGASE SINA-LIKE 10"/>
    <property type="match status" value="1"/>
</dbReference>
<feature type="domain" description="RING-type" evidence="12">
    <location>
        <begin position="35"/>
        <end position="72"/>
    </location>
</feature>
<name>A0ABR2MKQ2_9ASPA</name>
<evidence type="ECO:0000256" key="3">
    <source>
        <dbReference type="ARBA" id="ARBA00009119"/>
    </source>
</evidence>
<keyword evidence="7 11" id="KW-0863">Zinc-finger</keyword>
<organism evidence="14 15">
    <name type="scientific">Platanthera guangdongensis</name>
    <dbReference type="NCBI Taxonomy" id="2320717"/>
    <lineage>
        <taxon>Eukaryota</taxon>
        <taxon>Viridiplantae</taxon>
        <taxon>Streptophyta</taxon>
        <taxon>Embryophyta</taxon>
        <taxon>Tracheophyta</taxon>
        <taxon>Spermatophyta</taxon>
        <taxon>Magnoliopsida</taxon>
        <taxon>Liliopsida</taxon>
        <taxon>Asparagales</taxon>
        <taxon>Orchidaceae</taxon>
        <taxon>Orchidoideae</taxon>
        <taxon>Orchideae</taxon>
        <taxon>Orchidinae</taxon>
        <taxon>Platanthera</taxon>
    </lineage>
</organism>
<comment type="caution">
    <text evidence="14">The sequence shown here is derived from an EMBL/GenBank/DDBJ whole genome shotgun (WGS) entry which is preliminary data.</text>
</comment>
<dbReference type="InterPro" id="IPR044286">
    <property type="entry name" value="SINL_plant"/>
</dbReference>
<evidence type="ECO:0000256" key="4">
    <source>
        <dbReference type="ARBA" id="ARBA00012483"/>
    </source>
</evidence>
<reference evidence="14 15" key="1">
    <citation type="journal article" date="2022" name="Nat. Plants">
        <title>Genomes of leafy and leafless Platanthera orchids illuminate the evolution of mycoheterotrophy.</title>
        <authorList>
            <person name="Li M.H."/>
            <person name="Liu K.W."/>
            <person name="Li Z."/>
            <person name="Lu H.C."/>
            <person name="Ye Q.L."/>
            <person name="Zhang D."/>
            <person name="Wang J.Y."/>
            <person name="Li Y.F."/>
            <person name="Zhong Z.M."/>
            <person name="Liu X."/>
            <person name="Yu X."/>
            <person name="Liu D.K."/>
            <person name="Tu X.D."/>
            <person name="Liu B."/>
            <person name="Hao Y."/>
            <person name="Liao X.Y."/>
            <person name="Jiang Y.T."/>
            <person name="Sun W.H."/>
            <person name="Chen J."/>
            <person name="Chen Y.Q."/>
            <person name="Ai Y."/>
            <person name="Zhai J.W."/>
            <person name="Wu S.S."/>
            <person name="Zhou Z."/>
            <person name="Hsiao Y.Y."/>
            <person name="Wu W.L."/>
            <person name="Chen Y.Y."/>
            <person name="Lin Y.F."/>
            <person name="Hsu J.L."/>
            <person name="Li C.Y."/>
            <person name="Wang Z.W."/>
            <person name="Zhao X."/>
            <person name="Zhong W.Y."/>
            <person name="Ma X.K."/>
            <person name="Ma L."/>
            <person name="Huang J."/>
            <person name="Chen G.Z."/>
            <person name="Huang M.Z."/>
            <person name="Huang L."/>
            <person name="Peng D.H."/>
            <person name="Luo Y.B."/>
            <person name="Zou S.Q."/>
            <person name="Chen S.P."/>
            <person name="Lan S."/>
            <person name="Tsai W.C."/>
            <person name="Van de Peer Y."/>
            <person name="Liu Z.J."/>
        </authorList>
    </citation>
    <scope>NUCLEOTIDE SEQUENCE [LARGE SCALE GENOMIC DNA]</scope>
    <source>
        <strain evidence="14">Lor288</strain>
    </source>
</reference>
<evidence type="ECO:0000256" key="11">
    <source>
        <dbReference type="PROSITE-ProRule" id="PRU00455"/>
    </source>
</evidence>
<keyword evidence="6" id="KW-0479">Metal-binding</keyword>
<sequence length="278" mass="30298">MEGVSASPSKKRKGHKHVAKDEEITVKIDPQLLHCGICADPLDNDGLVFQCANGHVLCSACAAKYGESCPDCLTADVSRCVALETIVDRLRMPCPFSAFGCMEFVSRAEKHSHELYCAHAPLACLVPGCLWSGPQDCISDHIRVDHGRLCGSQGFFYNKKFSIQVRCDGLVHLLKGKDGSIFALLVTNALPAGSMPGGSMLRVVRVQRGSAIGTIFEYDLEVKRGRSSMTLKSVPDDWGHHPSAPVAQQQESLPELLFVPRHFTGGTTINVDLRIRKI</sequence>
<comment type="similarity">
    <text evidence="3">Belongs to the SINA (Seven in absentia) family.</text>
</comment>
<evidence type="ECO:0000256" key="8">
    <source>
        <dbReference type="ARBA" id="ARBA00022786"/>
    </source>
</evidence>